<keyword evidence="1" id="KW-0472">Membrane</keyword>
<evidence type="ECO:0000256" key="1">
    <source>
        <dbReference type="SAM" id="Phobius"/>
    </source>
</evidence>
<accession>A0A1G8B6G6</accession>
<dbReference type="EMBL" id="FNBN01000010">
    <property type="protein sequence ID" value="SDH28787.1"/>
    <property type="molecule type" value="Genomic_DNA"/>
</dbReference>
<keyword evidence="1" id="KW-0812">Transmembrane</keyword>
<dbReference type="Proteomes" id="UP000199045">
    <property type="component" value="Unassembled WGS sequence"/>
</dbReference>
<organism evidence="2 3">
    <name type="scientific">Chitinophaga filiformis</name>
    <name type="common">Myxococcus filiformis</name>
    <name type="synonym">Flexibacter filiformis</name>
    <dbReference type="NCBI Taxonomy" id="104663"/>
    <lineage>
        <taxon>Bacteria</taxon>
        <taxon>Pseudomonadati</taxon>
        <taxon>Bacteroidota</taxon>
        <taxon>Chitinophagia</taxon>
        <taxon>Chitinophagales</taxon>
        <taxon>Chitinophagaceae</taxon>
        <taxon>Chitinophaga</taxon>
    </lineage>
</organism>
<feature type="transmembrane region" description="Helical" evidence="1">
    <location>
        <begin position="22"/>
        <end position="43"/>
    </location>
</feature>
<protein>
    <submittedName>
        <fullName evidence="2">Uncharacterized protein</fullName>
    </submittedName>
</protein>
<reference evidence="2 3" key="1">
    <citation type="submission" date="2016-10" db="EMBL/GenBank/DDBJ databases">
        <authorList>
            <person name="de Groot N.N."/>
        </authorList>
    </citation>
    <scope>NUCLEOTIDE SEQUENCE [LARGE SCALE GENOMIC DNA]</scope>
    <source>
        <strain evidence="2 3">DSM 527</strain>
    </source>
</reference>
<sequence length="66" mass="7730">MEHNTVENKNDFTGSWVSSSRFLFYVTIFCILSFVLGGCYNLFKHRYQGKPEVAVPENTLYNPKYK</sequence>
<dbReference type="RefSeq" id="WP_089837547.1">
    <property type="nucleotide sequence ID" value="NZ_FNBN01000010.1"/>
</dbReference>
<gene>
    <name evidence="2" type="ORF">SAMN04488121_110158</name>
</gene>
<dbReference type="STRING" id="104663.SAMN04488121_110158"/>
<evidence type="ECO:0000313" key="2">
    <source>
        <dbReference type="EMBL" id="SDH28787.1"/>
    </source>
</evidence>
<dbReference type="AlphaFoldDB" id="A0A1G8B6G6"/>
<dbReference type="OrthoDB" id="676513at2"/>
<name>A0A1G8B6G6_CHIFI</name>
<proteinExistence type="predicted"/>
<evidence type="ECO:0000313" key="3">
    <source>
        <dbReference type="Proteomes" id="UP000199045"/>
    </source>
</evidence>
<keyword evidence="1" id="KW-1133">Transmembrane helix</keyword>